<feature type="compositionally biased region" description="Polar residues" evidence="1">
    <location>
        <begin position="9"/>
        <end position="20"/>
    </location>
</feature>
<keyword evidence="4" id="KW-1185">Reference proteome</keyword>
<evidence type="ECO:0000256" key="1">
    <source>
        <dbReference type="SAM" id="MobiDB-lite"/>
    </source>
</evidence>
<protein>
    <recommendedName>
        <fullName evidence="2">Glycosyl transferase CAP10 domain-containing protein</fullName>
    </recommendedName>
</protein>
<reference evidence="3 4" key="1">
    <citation type="journal article" date="2023" name="Hortic Res">
        <title>Pangenome of water caltrop reveals structural variations and asymmetric subgenome divergence after allopolyploidization.</title>
        <authorList>
            <person name="Zhang X."/>
            <person name="Chen Y."/>
            <person name="Wang L."/>
            <person name="Yuan Y."/>
            <person name="Fang M."/>
            <person name="Shi L."/>
            <person name="Lu R."/>
            <person name="Comes H.P."/>
            <person name="Ma Y."/>
            <person name="Chen Y."/>
            <person name="Huang G."/>
            <person name="Zhou Y."/>
            <person name="Zheng Z."/>
            <person name="Qiu Y."/>
        </authorList>
    </citation>
    <scope>NUCLEOTIDE SEQUENCE [LARGE SCALE GENOMIC DNA]</scope>
    <source>
        <strain evidence="3">F231</strain>
    </source>
</reference>
<dbReference type="Pfam" id="PF05686">
    <property type="entry name" value="Glyco_transf_90"/>
    <property type="match status" value="1"/>
</dbReference>
<dbReference type="PANTHER" id="PTHR12203">
    <property type="entry name" value="KDEL LYS-ASP-GLU-LEU CONTAINING - RELATED"/>
    <property type="match status" value="1"/>
</dbReference>
<sequence length="182" mass="20708">MQPIRRNVQRATTRVRQSNQTRSTPPPAPSTSGGSTRTSGLGGPQGSPERPSSPGSRSHFRLVVYKGKAYLEQFHRAWQTRGVFTLWGILQLLRLYPVSVPDLEMMFCCEDLPALPKRNNQVPEGAAPSAMFHYCGEESAFDIPFPDWSFWGWIGLFLEYYTNIDRLHCRPEVNIKPLERAR</sequence>
<feature type="compositionally biased region" description="Low complexity" evidence="1">
    <location>
        <begin position="30"/>
        <end position="39"/>
    </location>
</feature>
<name>A0AAN7KAC0_TRANT</name>
<dbReference type="Proteomes" id="UP001346149">
    <property type="component" value="Unassembled WGS sequence"/>
</dbReference>
<dbReference type="EMBL" id="JAXQNO010000024">
    <property type="protein sequence ID" value="KAK4763269.1"/>
    <property type="molecule type" value="Genomic_DNA"/>
</dbReference>
<feature type="region of interest" description="Disordered" evidence="1">
    <location>
        <begin position="1"/>
        <end position="57"/>
    </location>
</feature>
<evidence type="ECO:0000313" key="4">
    <source>
        <dbReference type="Proteomes" id="UP001346149"/>
    </source>
</evidence>
<dbReference type="InterPro" id="IPR006598">
    <property type="entry name" value="CAP10"/>
</dbReference>
<evidence type="ECO:0000313" key="3">
    <source>
        <dbReference type="EMBL" id="KAK4763269.1"/>
    </source>
</evidence>
<dbReference type="PANTHER" id="PTHR12203:SF99">
    <property type="entry name" value="OS04G0534100 PROTEIN"/>
    <property type="match status" value="1"/>
</dbReference>
<accession>A0AAN7KAC0</accession>
<feature type="domain" description="Glycosyl transferase CAP10" evidence="2">
    <location>
        <begin position="56"/>
        <end position="156"/>
    </location>
</feature>
<proteinExistence type="predicted"/>
<evidence type="ECO:0000259" key="2">
    <source>
        <dbReference type="Pfam" id="PF05686"/>
    </source>
</evidence>
<organism evidence="3 4">
    <name type="scientific">Trapa natans</name>
    <name type="common">Water chestnut</name>
    <dbReference type="NCBI Taxonomy" id="22666"/>
    <lineage>
        <taxon>Eukaryota</taxon>
        <taxon>Viridiplantae</taxon>
        <taxon>Streptophyta</taxon>
        <taxon>Embryophyta</taxon>
        <taxon>Tracheophyta</taxon>
        <taxon>Spermatophyta</taxon>
        <taxon>Magnoliopsida</taxon>
        <taxon>eudicotyledons</taxon>
        <taxon>Gunneridae</taxon>
        <taxon>Pentapetalae</taxon>
        <taxon>rosids</taxon>
        <taxon>malvids</taxon>
        <taxon>Myrtales</taxon>
        <taxon>Lythraceae</taxon>
        <taxon>Trapa</taxon>
    </lineage>
</organism>
<gene>
    <name evidence="3" type="ORF">SAY86_009037</name>
</gene>
<feature type="compositionally biased region" description="Low complexity" evidence="1">
    <location>
        <begin position="46"/>
        <end position="57"/>
    </location>
</feature>
<dbReference type="InterPro" id="IPR051091">
    <property type="entry name" value="O-Glucosyltr/Glycosyltrsf_90"/>
</dbReference>
<dbReference type="AlphaFoldDB" id="A0AAN7KAC0"/>
<comment type="caution">
    <text evidence="3">The sequence shown here is derived from an EMBL/GenBank/DDBJ whole genome shotgun (WGS) entry which is preliminary data.</text>
</comment>